<reference evidence="2" key="1">
    <citation type="submission" date="2020-05" db="EMBL/GenBank/DDBJ databases">
        <authorList>
            <person name="Chiriac C."/>
            <person name="Salcher M."/>
            <person name="Ghai R."/>
            <person name="Kavagutti S V."/>
        </authorList>
    </citation>
    <scope>NUCLEOTIDE SEQUENCE</scope>
</reference>
<feature type="transmembrane region" description="Helical" evidence="1">
    <location>
        <begin position="46"/>
        <end position="65"/>
    </location>
</feature>
<dbReference type="EMBL" id="CAFBMX010000002">
    <property type="protein sequence ID" value="CAB4918202.1"/>
    <property type="molecule type" value="Genomic_DNA"/>
</dbReference>
<accession>A0A6J7HF41</accession>
<evidence type="ECO:0000256" key="1">
    <source>
        <dbReference type="SAM" id="Phobius"/>
    </source>
</evidence>
<proteinExistence type="predicted"/>
<keyword evidence="1" id="KW-1133">Transmembrane helix</keyword>
<feature type="transmembrane region" description="Helical" evidence="1">
    <location>
        <begin position="71"/>
        <end position="89"/>
    </location>
</feature>
<keyword evidence="1" id="KW-0472">Membrane</keyword>
<feature type="transmembrane region" description="Helical" evidence="1">
    <location>
        <begin position="142"/>
        <end position="162"/>
    </location>
</feature>
<feature type="transmembrane region" description="Helical" evidence="1">
    <location>
        <begin position="168"/>
        <end position="188"/>
    </location>
</feature>
<protein>
    <submittedName>
        <fullName evidence="2">Unannotated protein</fullName>
    </submittedName>
</protein>
<sequence length="356" mass="36500">MTVTRPQLEQSGPAASDAERRAALARADRLRAAGREVRVSTVWVRAAWWLVLACCAAVGVGASVVAVAHPVVGTAIAGGALLVALLDLTPRAPVRQLTFARATENVVALPAARPDERPVVLVLTTAGDLPRAGLARHLPGGVWRWSIGGLALVTACCGARIAGAQGTWIGVLQLLPTLVLLAALLALLDEAIADTDKDTDDTAVAAVLDAAHLLAADPPRHLDVAVVLAGAGDRRAAGLAAWLRERRRRGLRPAGAAIVHVESQRGAAPGPIWWERGGLLVGGRLHPQLVTAARAAAADVPGVGAHPAAGRTTGAAAEARNARWPAIAVGPGSDGGEPLVTFLVALARRLDGLVEP</sequence>
<dbReference type="AlphaFoldDB" id="A0A6J7HF41"/>
<organism evidence="2">
    <name type="scientific">freshwater metagenome</name>
    <dbReference type="NCBI Taxonomy" id="449393"/>
    <lineage>
        <taxon>unclassified sequences</taxon>
        <taxon>metagenomes</taxon>
        <taxon>ecological metagenomes</taxon>
    </lineage>
</organism>
<gene>
    <name evidence="2" type="ORF">UFOPK3674_00367</name>
</gene>
<keyword evidence="1" id="KW-0812">Transmembrane</keyword>
<evidence type="ECO:0000313" key="2">
    <source>
        <dbReference type="EMBL" id="CAB4918202.1"/>
    </source>
</evidence>
<name>A0A6J7HF41_9ZZZZ</name>